<dbReference type="PROSITE" id="PS51257">
    <property type="entry name" value="PROKAR_LIPOPROTEIN"/>
    <property type="match status" value="1"/>
</dbReference>
<gene>
    <name evidence="2" type="primary">DYI2_1</name>
    <name evidence="2" type="ORF">E2C01_080372</name>
</gene>
<sequence length="145" mass="16495">MTKVFEVITFFKALLGPGIFISTSCFPFFITLPGDSEAEEGGGESWRPGETGQRPLLPRPRADTQPNPFNFSERVSQTTRLTKRSLGIQTSPPPSTTFSRCVGLYKIYQAYRVDYQKILEQEMEMEKKEKEKERGTTKPKAVSYE</sequence>
<dbReference type="EMBL" id="VSRR010068905">
    <property type="protein sequence ID" value="MPC85591.1"/>
    <property type="molecule type" value="Genomic_DNA"/>
</dbReference>
<feature type="region of interest" description="Disordered" evidence="1">
    <location>
        <begin position="37"/>
        <end position="76"/>
    </location>
</feature>
<dbReference type="AlphaFoldDB" id="A0A5B7IJJ1"/>
<keyword evidence="3" id="KW-1185">Reference proteome</keyword>
<evidence type="ECO:0000256" key="1">
    <source>
        <dbReference type="SAM" id="MobiDB-lite"/>
    </source>
</evidence>
<feature type="region of interest" description="Disordered" evidence="1">
    <location>
        <begin position="125"/>
        <end position="145"/>
    </location>
</feature>
<protein>
    <submittedName>
        <fullName evidence="2">Dynein intermediate chain 2, ciliary</fullName>
    </submittedName>
</protein>
<dbReference type="OrthoDB" id="6372332at2759"/>
<evidence type="ECO:0000313" key="3">
    <source>
        <dbReference type="Proteomes" id="UP000324222"/>
    </source>
</evidence>
<feature type="compositionally biased region" description="Basic and acidic residues" evidence="1">
    <location>
        <begin position="125"/>
        <end position="136"/>
    </location>
</feature>
<evidence type="ECO:0000313" key="2">
    <source>
        <dbReference type="EMBL" id="MPC85591.1"/>
    </source>
</evidence>
<name>A0A5B7IJJ1_PORTR</name>
<organism evidence="2 3">
    <name type="scientific">Portunus trituberculatus</name>
    <name type="common">Swimming crab</name>
    <name type="synonym">Neptunus trituberculatus</name>
    <dbReference type="NCBI Taxonomy" id="210409"/>
    <lineage>
        <taxon>Eukaryota</taxon>
        <taxon>Metazoa</taxon>
        <taxon>Ecdysozoa</taxon>
        <taxon>Arthropoda</taxon>
        <taxon>Crustacea</taxon>
        <taxon>Multicrustacea</taxon>
        <taxon>Malacostraca</taxon>
        <taxon>Eumalacostraca</taxon>
        <taxon>Eucarida</taxon>
        <taxon>Decapoda</taxon>
        <taxon>Pleocyemata</taxon>
        <taxon>Brachyura</taxon>
        <taxon>Eubrachyura</taxon>
        <taxon>Portunoidea</taxon>
        <taxon>Portunidae</taxon>
        <taxon>Portuninae</taxon>
        <taxon>Portunus</taxon>
    </lineage>
</organism>
<accession>A0A5B7IJJ1</accession>
<comment type="caution">
    <text evidence="2">The sequence shown here is derived from an EMBL/GenBank/DDBJ whole genome shotgun (WGS) entry which is preliminary data.</text>
</comment>
<dbReference type="Proteomes" id="UP000324222">
    <property type="component" value="Unassembled WGS sequence"/>
</dbReference>
<reference evidence="2 3" key="1">
    <citation type="submission" date="2019-05" db="EMBL/GenBank/DDBJ databases">
        <title>Another draft genome of Portunus trituberculatus and its Hox gene families provides insights of decapod evolution.</title>
        <authorList>
            <person name="Jeong J.-H."/>
            <person name="Song I."/>
            <person name="Kim S."/>
            <person name="Choi T."/>
            <person name="Kim D."/>
            <person name="Ryu S."/>
            <person name="Kim W."/>
        </authorList>
    </citation>
    <scope>NUCLEOTIDE SEQUENCE [LARGE SCALE GENOMIC DNA]</scope>
    <source>
        <tissue evidence="2">Muscle</tissue>
    </source>
</reference>
<proteinExistence type="predicted"/>
<feature type="compositionally biased region" description="Polar residues" evidence="1">
    <location>
        <begin position="64"/>
        <end position="76"/>
    </location>
</feature>